<dbReference type="PANTHER" id="PTHR16230:SF3">
    <property type="entry name" value="BIOGENESIS OF LYSOSOMAL ORGANELLES COMPLEX-1, SUBUNIT 4, CAPPUCCINO"/>
    <property type="match status" value="1"/>
</dbReference>
<dbReference type="PANTHER" id="PTHR16230">
    <property type="entry name" value="CAPPUCCINO"/>
    <property type="match status" value="1"/>
</dbReference>
<dbReference type="EMBL" id="DS566037">
    <property type="status" value="NOT_ANNOTATED_CDS"/>
    <property type="molecule type" value="Genomic_DNA"/>
</dbReference>
<dbReference type="eggNOG" id="ENOG502S2HV">
    <property type="taxonomic scope" value="Eukaryota"/>
</dbReference>
<proteinExistence type="predicted"/>
<dbReference type="STRING" id="164328.H3GRF6"/>
<dbReference type="InParanoid" id="H3GRF6"/>
<dbReference type="GO" id="GO:0031083">
    <property type="term" value="C:BLOC-1 complex"/>
    <property type="evidence" value="ECO:0000318"/>
    <property type="project" value="GO_Central"/>
</dbReference>
<dbReference type="OrthoDB" id="112549at2759"/>
<dbReference type="InterPro" id="IPR024857">
    <property type="entry name" value="Cappuccino"/>
</dbReference>
<sequence>MATTVDSSGHTTRARSVVTFDGYVSRGRAPPPSVPRDHAMLQDFAVYLELRLKSQNLWMLRRIFADFLNEQENTLVPMMQQGCTIITVFPVLRTSAQRRQQAKFLLSKPKWTLDSRGCVFLYLQYRTATRNMALLKHMFLQFVYQRDTALMDFVQRGCQVISVIPFELPQLVSPVYQAPPPEQQVATDVAVEQKGEKRRGRTAASPRAVTRAVARADEVQMPQKKRLRRVSATRETTAVVADDSAQRQDVVALREPEDDSASVLEEDAAAVEGPDDAPVEEPEIVTKRRRKRIPVNAPDSETEVAAVSTPKRGRKLQERAASDESKGSGVATTAEPVEASLAESLEAPKANRGRKRKADRAARAKEKSHRRGKPAMSGDICRSQLELTRKMGPFEAQIPWEAVYSNLPAPFDEPKHPELSRRFRKFWRNHARAVWERNFWAPMSRKTSLLACNKRSNRQLTAKNAFESVIISAYEELGAEFFVMLDTQKPRHPGWWYRGPVVVLFALQQVNGEGAVWDYVKNEALERFPALPLKAPNSDAVSKRHKRDSESMWMANHQLTTEILGAIAALKANA</sequence>
<dbReference type="VEuPathDB" id="FungiDB:KRP22_10429"/>
<keyword evidence="3" id="KW-1185">Reference proteome</keyword>
<evidence type="ECO:0000256" key="1">
    <source>
        <dbReference type="SAM" id="MobiDB-lite"/>
    </source>
</evidence>
<dbReference type="GeneID" id="94223849"/>
<dbReference type="Proteomes" id="UP000005238">
    <property type="component" value="Unassembled WGS sequence"/>
</dbReference>
<reference evidence="2" key="2">
    <citation type="submission" date="2015-06" db="UniProtKB">
        <authorList>
            <consortium name="EnsemblProtists"/>
        </authorList>
    </citation>
    <scope>IDENTIFICATION</scope>
    <source>
        <strain evidence="2">Pr102</strain>
    </source>
</reference>
<evidence type="ECO:0000313" key="3">
    <source>
        <dbReference type="Proteomes" id="UP000005238"/>
    </source>
</evidence>
<feature type="compositionally biased region" description="Acidic residues" evidence="1">
    <location>
        <begin position="256"/>
        <end position="283"/>
    </location>
</feature>
<feature type="region of interest" description="Disordered" evidence="1">
    <location>
        <begin position="254"/>
        <end position="377"/>
    </location>
</feature>
<name>H3GRF6_PHYRM</name>
<dbReference type="VEuPathDB" id="FungiDB:KRP23_321"/>
<reference evidence="3" key="1">
    <citation type="journal article" date="2006" name="Science">
        <title>Phytophthora genome sequences uncover evolutionary origins and mechanisms of pathogenesis.</title>
        <authorList>
            <person name="Tyler B.M."/>
            <person name="Tripathy S."/>
            <person name="Zhang X."/>
            <person name="Dehal P."/>
            <person name="Jiang R.H."/>
            <person name="Aerts A."/>
            <person name="Arredondo F.D."/>
            <person name="Baxter L."/>
            <person name="Bensasson D."/>
            <person name="Beynon J.L."/>
            <person name="Chapman J."/>
            <person name="Damasceno C.M."/>
            <person name="Dorrance A.E."/>
            <person name="Dou D."/>
            <person name="Dickerman A.W."/>
            <person name="Dubchak I.L."/>
            <person name="Garbelotto M."/>
            <person name="Gijzen M."/>
            <person name="Gordon S.G."/>
            <person name="Govers F."/>
            <person name="Grunwald N.J."/>
            <person name="Huang W."/>
            <person name="Ivors K.L."/>
            <person name="Jones R.W."/>
            <person name="Kamoun S."/>
            <person name="Krampis K."/>
            <person name="Lamour K.H."/>
            <person name="Lee M.K."/>
            <person name="McDonald W.H."/>
            <person name="Medina M."/>
            <person name="Meijer H.J."/>
            <person name="Nordberg E.K."/>
            <person name="Maclean D.J."/>
            <person name="Ospina-Giraldo M.D."/>
            <person name="Morris P.F."/>
            <person name="Phuntumart V."/>
            <person name="Putnam N.H."/>
            <person name="Rash S."/>
            <person name="Rose J.K."/>
            <person name="Sakihama Y."/>
            <person name="Salamov A.A."/>
            <person name="Savidor A."/>
            <person name="Scheuring C.F."/>
            <person name="Smith B.M."/>
            <person name="Sobral B.W."/>
            <person name="Terry A."/>
            <person name="Torto-Alalibo T.A."/>
            <person name="Win J."/>
            <person name="Xu Z."/>
            <person name="Zhang H."/>
            <person name="Grigoriev I.V."/>
            <person name="Rokhsar D.S."/>
            <person name="Boore J.L."/>
        </authorList>
    </citation>
    <scope>NUCLEOTIDE SEQUENCE [LARGE SCALE GENOMIC DNA]</scope>
    <source>
        <strain evidence="3">Pr102</strain>
    </source>
</reference>
<dbReference type="EnsemblProtists" id="Phyra79445">
    <property type="protein sequence ID" value="Phyra79445"/>
    <property type="gene ID" value="Phyra79445"/>
</dbReference>
<organism evidence="2 3">
    <name type="scientific">Phytophthora ramorum</name>
    <name type="common">Sudden oak death agent</name>
    <dbReference type="NCBI Taxonomy" id="164328"/>
    <lineage>
        <taxon>Eukaryota</taxon>
        <taxon>Sar</taxon>
        <taxon>Stramenopiles</taxon>
        <taxon>Oomycota</taxon>
        <taxon>Peronosporomycetes</taxon>
        <taxon>Peronosporales</taxon>
        <taxon>Peronosporaceae</taxon>
        <taxon>Phytophthora</taxon>
    </lineage>
</organism>
<dbReference type="RefSeq" id="XP_067750878.1">
    <property type="nucleotide sequence ID" value="XM_067887808.1"/>
</dbReference>
<feature type="compositionally biased region" description="Basic and acidic residues" evidence="1">
    <location>
        <begin position="315"/>
        <end position="326"/>
    </location>
</feature>
<protein>
    <submittedName>
        <fullName evidence="2">Uncharacterized protein</fullName>
    </submittedName>
</protein>
<dbReference type="AlphaFoldDB" id="H3GRF6"/>
<dbReference type="HOGENOM" id="CLU_025030_0_0_1"/>
<evidence type="ECO:0000313" key="2">
    <source>
        <dbReference type="EnsemblProtists" id="Phyra79445"/>
    </source>
</evidence>
<dbReference type="OMA" id="CHKSASE"/>
<accession>H3GRF6</accession>